<organism evidence="2 3">
    <name type="scientific">Methanonatronarchaeum thermophilum</name>
    <dbReference type="NCBI Taxonomy" id="1927129"/>
    <lineage>
        <taxon>Archaea</taxon>
        <taxon>Methanobacteriati</taxon>
        <taxon>Methanobacteriota</taxon>
        <taxon>Methanonatronarchaeia</taxon>
        <taxon>Methanonatronarchaeales</taxon>
        <taxon>Methanonatronarchaeaceae</taxon>
        <taxon>Methanonatronarchaeum</taxon>
    </lineage>
</organism>
<gene>
    <name evidence="2" type="ORF">AMET1_0834</name>
</gene>
<reference evidence="2 3" key="1">
    <citation type="submission" date="2016-12" db="EMBL/GenBank/DDBJ databases">
        <title>Discovery of methanogenic haloarchaea.</title>
        <authorList>
            <person name="Sorokin D.Y."/>
            <person name="Makarova K.S."/>
            <person name="Abbas B."/>
            <person name="Ferrer M."/>
            <person name="Golyshin P.N."/>
        </authorList>
    </citation>
    <scope>NUCLEOTIDE SEQUENCE [LARGE SCALE GENOMIC DNA]</scope>
    <source>
        <strain evidence="2">AMET1</strain>
    </source>
</reference>
<protein>
    <submittedName>
        <fullName evidence="2">ACT domain containing protein</fullName>
    </submittedName>
</protein>
<dbReference type="EMBL" id="MRZU01000003">
    <property type="protein sequence ID" value="OUJ19181.1"/>
    <property type="molecule type" value="Genomic_DNA"/>
</dbReference>
<accession>A0A1Y3GCJ8</accession>
<dbReference type="OrthoDB" id="53154at2157"/>
<dbReference type="SUPFAM" id="SSF55021">
    <property type="entry name" value="ACT-like"/>
    <property type="match status" value="2"/>
</dbReference>
<proteinExistence type="predicted"/>
<dbReference type="PANTHER" id="PTHR40099:SF1">
    <property type="entry name" value="ACETOLACTATE SYNTHASE, SMALL SUBUNIT"/>
    <property type="match status" value="1"/>
</dbReference>
<dbReference type="InterPro" id="IPR045865">
    <property type="entry name" value="ACT-like_dom_sf"/>
</dbReference>
<dbReference type="PANTHER" id="PTHR40099">
    <property type="entry name" value="ACETOLACTATE SYNTHASE, SMALL SUBUNIT"/>
    <property type="match status" value="1"/>
</dbReference>
<dbReference type="Gene3D" id="3.30.2130.10">
    <property type="entry name" value="VC0802-like"/>
    <property type="match status" value="1"/>
</dbReference>
<dbReference type="InterPro" id="IPR045739">
    <property type="entry name" value="ACT_dom_pair"/>
</dbReference>
<sequence length="125" mass="13731">MKLIKQVSVFLKNQPGELARLFKTVDDGELVVSAFEIAEAGDFGVIRLIAANPNKLEQKLEEKDYTVSEVDVISIKKQDVSRVSDKLGKNGINIEYAYSACNNGGEDMVIMKVDNPEAGLKAIKN</sequence>
<keyword evidence="3" id="KW-1185">Reference proteome</keyword>
<dbReference type="RefSeq" id="WP_143406840.1">
    <property type="nucleotide sequence ID" value="NZ_MRZU01000003.1"/>
</dbReference>
<feature type="domain" description="ACT" evidence="1">
    <location>
        <begin position="4"/>
        <end position="119"/>
    </location>
</feature>
<comment type="caution">
    <text evidence="2">The sequence shown here is derived from an EMBL/GenBank/DDBJ whole genome shotgun (WGS) entry which is preliminary data.</text>
</comment>
<evidence type="ECO:0000313" key="3">
    <source>
        <dbReference type="Proteomes" id="UP000195137"/>
    </source>
</evidence>
<dbReference type="Pfam" id="PF19571">
    <property type="entry name" value="ACT_8"/>
    <property type="match status" value="1"/>
</dbReference>
<evidence type="ECO:0000313" key="2">
    <source>
        <dbReference type="EMBL" id="OUJ19181.1"/>
    </source>
</evidence>
<name>A0A1Y3GCJ8_9EURY</name>
<evidence type="ECO:0000259" key="1">
    <source>
        <dbReference type="Pfam" id="PF19571"/>
    </source>
</evidence>
<dbReference type="AlphaFoldDB" id="A0A1Y3GCJ8"/>
<dbReference type="Proteomes" id="UP000195137">
    <property type="component" value="Unassembled WGS sequence"/>
</dbReference>